<protein>
    <submittedName>
        <fullName evidence="2">Uncharacterized protein</fullName>
    </submittedName>
</protein>
<reference evidence="2 3" key="1">
    <citation type="submission" date="2024-04" db="EMBL/GenBank/DDBJ databases">
        <title>Tritrichomonas musculus Genome.</title>
        <authorList>
            <person name="Alves-Ferreira E."/>
            <person name="Grigg M."/>
            <person name="Lorenzi H."/>
            <person name="Galac M."/>
        </authorList>
    </citation>
    <scope>NUCLEOTIDE SEQUENCE [LARGE SCALE GENOMIC DNA]</scope>
    <source>
        <strain evidence="2 3">EAF2021</strain>
    </source>
</reference>
<name>A0ABR2KN29_9EUKA</name>
<sequence>MPTSGFPACRRGFSAPKVKLKARSSGMLCNVMDKTCIIIRLRRSSGFFSDKQQFTGPDDEPAAEKPEKHGYKRNSKRPEHPGCPADGPISHDAKPARHNQAQGRLSHEGAGCLKLYPAVHARSPFASPGKLDQEPAGGADRLNGRTVY</sequence>
<comment type="caution">
    <text evidence="2">The sequence shown here is derived from an EMBL/GenBank/DDBJ whole genome shotgun (WGS) entry which is preliminary data.</text>
</comment>
<feature type="region of interest" description="Disordered" evidence="1">
    <location>
        <begin position="48"/>
        <end position="106"/>
    </location>
</feature>
<proteinExistence type="predicted"/>
<gene>
    <name evidence="2" type="ORF">M9Y10_029543</name>
</gene>
<feature type="region of interest" description="Disordered" evidence="1">
    <location>
        <begin position="123"/>
        <end position="148"/>
    </location>
</feature>
<dbReference type="EMBL" id="JAPFFF010000004">
    <property type="protein sequence ID" value="KAK8892317.1"/>
    <property type="molecule type" value="Genomic_DNA"/>
</dbReference>
<organism evidence="2 3">
    <name type="scientific">Tritrichomonas musculus</name>
    <dbReference type="NCBI Taxonomy" id="1915356"/>
    <lineage>
        <taxon>Eukaryota</taxon>
        <taxon>Metamonada</taxon>
        <taxon>Parabasalia</taxon>
        <taxon>Tritrichomonadida</taxon>
        <taxon>Tritrichomonadidae</taxon>
        <taxon>Tritrichomonas</taxon>
    </lineage>
</organism>
<evidence type="ECO:0000313" key="3">
    <source>
        <dbReference type="Proteomes" id="UP001470230"/>
    </source>
</evidence>
<evidence type="ECO:0000313" key="2">
    <source>
        <dbReference type="EMBL" id="KAK8892317.1"/>
    </source>
</evidence>
<dbReference type="Proteomes" id="UP001470230">
    <property type="component" value="Unassembled WGS sequence"/>
</dbReference>
<keyword evidence="3" id="KW-1185">Reference proteome</keyword>
<evidence type="ECO:0000256" key="1">
    <source>
        <dbReference type="SAM" id="MobiDB-lite"/>
    </source>
</evidence>
<accession>A0ABR2KN29</accession>